<dbReference type="EMBL" id="WOEZ01000266">
    <property type="protein sequence ID" value="NPT61401.1"/>
    <property type="molecule type" value="Genomic_DNA"/>
</dbReference>
<reference evidence="2 3" key="1">
    <citation type="submission" date="2019-11" db="EMBL/GenBank/DDBJ databases">
        <title>Metabolism of dissolved organic matter in forest soils.</title>
        <authorList>
            <person name="Cyle K.T."/>
            <person name="Wilhelm R.C."/>
            <person name="Martinez C.E."/>
        </authorList>
    </citation>
    <scope>NUCLEOTIDE SEQUENCE [LARGE SCALE GENOMIC DNA]</scope>
    <source>
        <strain evidence="2 3">5N</strain>
    </source>
</reference>
<dbReference type="AlphaFoldDB" id="A0A972NX80"/>
<evidence type="ECO:0000313" key="2">
    <source>
        <dbReference type="EMBL" id="NPT61401.1"/>
    </source>
</evidence>
<protein>
    <recommendedName>
        <fullName evidence="4">Lipoprotein</fullName>
    </recommendedName>
</protein>
<dbReference type="RefSeq" id="WP_172177037.1">
    <property type="nucleotide sequence ID" value="NZ_WOEZ01000266.1"/>
</dbReference>
<feature type="region of interest" description="Disordered" evidence="1">
    <location>
        <begin position="75"/>
        <end position="105"/>
    </location>
</feature>
<evidence type="ECO:0008006" key="4">
    <source>
        <dbReference type="Google" id="ProtNLM"/>
    </source>
</evidence>
<comment type="caution">
    <text evidence="2">The sequence shown here is derived from an EMBL/GenBank/DDBJ whole genome shotgun (WGS) entry which is preliminary data.</text>
</comment>
<feature type="compositionally biased region" description="Basic and acidic residues" evidence="1">
    <location>
        <begin position="92"/>
        <end position="105"/>
    </location>
</feature>
<sequence length="105" mass="10976">MKKTIAEFVAPIIGATVAAFVAGCSSDDAPSAQDKGAIAPAVNEKLASMRATSPDAASCPRGFWTPSLKLGLNFATRRSGSQKPPDANSPSEAHDCDQIEYPKLR</sequence>
<name>A0A972NX80_9BURK</name>
<evidence type="ECO:0000313" key="3">
    <source>
        <dbReference type="Proteomes" id="UP000655523"/>
    </source>
</evidence>
<gene>
    <name evidence="2" type="ORF">GNZ13_44435</name>
</gene>
<dbReference type="Proteomes" id="UP000655523">
    <property type="component" value="Unassembled WGS sequence"/>
</dbReference>
<evidence type="ECO:0000256" key="1">
    <source>
        <dbReference type="SAM" id="MobiDB-lite"/>
    </source>
</evidence>
<organism evidence="2 3">
    <name type="scientific">Paraburkholderia elongata</name>
    <dbReference type="NCBI Taxonomy" id="2675747"/>
    <lineage>
        <taxon>Bacteria</taxon>
        <taxon>Pseudomonadati</taxon>
        <taxon>Pseudomonadota</taxon>
        <taxon>Betaproteobacteria</taxon>
        <taxon>Burkholderiales</taxon>
        <taxon>Burkholderiaceae</taxon>
        <taxon>Paraburkholderia</taxon>
    </lineage>
</organism>
<accession>A0A972NX80</accession>
<keyword evidence="3" id="KW-1185">Reference proteome</keyword>
<dbReference type="PROSITE" id="PS51257">
    <property type="entry name" value="PROKAR_LIPOPROTEIN"/>
    <property type="match status" value="1"/>
</dbReference>
<proteinExistence type="predicted"/>